<sequence length="223" mass="25261">MRKKTLLAFTLFFSCYAFAQEPFIIIQEDDGYPLKGPRRYLAVDQQNEINFQLGKRIAAGSLLIQNGKIDSLLLNPEDSYTYYLIPDAAGPVIVQAEVCTQGQKSFKTETSTFEAIVTPLVEVRLLKNEYAKHQRLRFGLFDKSTGKPLPKRYRAGGFFDVEVYDKKGTVVARAPMQSGTTIFLTPFPEPIPIEEGHFIRFSFPIRDFKTGILFSSAEVVHTF</sequence>
<proteinExistence type="predicted"/>
<dbReference type="STRING" id="1379910.TH63_00165"/>
<feature type="chain" id="PRO_5005210752" evidence="1">
    <location>
        <begin position="20"/>
        <end position="223"/>
    </location>
</feature>
<organism evidence="2 3">
    <name type="scientific">Rufibacter radiotolerans</name>
    <dbReference type="NCBI Taxonomy" id="1379910"/>
    <lineage>
        <taxon>Bacteria</taxon>
        <taxon>Pseudomonadati</taxon>
        <taxon>Bacteroidota</taxon>
        <taxon>Cytophagia</taxon>
        <taxon>Cytophagales</taxon>
        <taxon>Hymenobacteraceae</taxon>
        <taxon>Rufibacter</taxon>
    </lineage>
</organism>
<evidence type="ECO:0000313" key="2">
    <source>
        <dbReference type="EMBL" id="AKQ44405.1"/>
    </source>
</evidence>
<dbReference type="OrthoDB" id="9847227at2"/>
<accession>A0A0H4VFL2</accession>
<dbReference type="EMBL" id="CP010777">
    <property type="protein sequence ID" value="AKQ44405.1"/>
    <property type="molecule type" value="Genomic_DNA"/>
</dbReference>
<keyword evidence="1" id="KW-0732">Signal</keyword>
<protein>
    <submittedName>
        <fullName evidence="2">Uncharacterized protein</fullName>
    </submittedName>
</protein>
<feature type="signal peptide" evidence="1">
    <location>
        <begin position="1"/>
        <end position="19"/>
    </location>
</feature>
<dbReference type="Proteomes" id="UP000036458">
    <property type="component" value="Chromosome"/>
</dbReference>
<dbReference type="KEGG" id="ruf:TH63_00165"/>
<name>A0A0H4VFL2_9BACT</name>
<dbReference type="AlphaFoldDB" id="A0A0H4VFL2"/>
<evidence type="ECO:0000256" key="1">
    <source>
        <dbReference type="SAM" id="SignalP"/>
    </source>
</evidence>
<dbReference type="PATRIC" id="fig|1379910.4.peg.35"/>
<dbReference type="RefSeq" id="WP_048919141.1">
    <property type="nucleotide sequence ID" value="NZ_CP010777.1"/>
</dbReference>
<gene>
    <name evidence="2" type="ORF">TH63_00165</name>
</gene>
<reference evidence="2 3" key="1">
    <citation type="submission" date="2015-01" db="EMBL/GenBank/DDBJ databases">
        <title>Rufibacter sp./DG31D/ whole genome sequencing.</title>
        <authorList>
            <person name="Kim M.K."/>
            <person name="Srinivasan S."/>
            <person name="Lee J.-J."/>
        </authorList>
    </citation>
    <scope>NUCLEOTIDE SEQUENCE [LARGE SCALE GENOMIC DNA]</scope>
    <source>
        <strain evidence="2 3">DG31D</strain>
    </source>
</reference>
<dbReference type="PROSITE" id="PS51257">
    <property type="entry name" value="PROKAR_LIPOPROTEIN"/>
    <property type="match status" value="1"/>
</dbReference>
<keyword evidence="3" id="KW-1185">Reference proteome</keyword>
<evidence type="ECO:0000313" key="3">
    <source>
        <dbReference type="Proteomes" id="UP000036458"/>
    </source>
</evidence>